<evidence type="ECO:0000256" key="1">
    <source>
        <dbReference type="SAM" id="MobiDB-lite"/>
    </source>
</evidence>
<keyword evidence="3" id="KW-1185">Reference proteome</keyword>
<evidence type="ECO:0000313" key="3">
    <source>
        <dbReference type="Proteomes" id="UP000691718"/>
    </source>
</evidence>
<organism evidence="2 3">
    <name type="scientific">Parnassius apollo</name>
    <name type="common">Apollo butterfly</name>
    <name type="synonym">Papilio apollo</name>
    <dbReference type="NCBI Taxonomy" id="110799"/>
    <lineage>
        <taxon>Eukaryota</taxon>
        <taxon>Metazoa</taxon>
        <taxon>Ecdysozoa</taxon>
        <taxon>Arthropoda</taxon>
        <taxon>Hexapoda</taxon>
        <taxon>Insecta</taxon>
        <taxon>Pterygota</taxon>
        <taxon>Neoptera</taxon>
        <taxon>Endopterygota</taxon>
        <taxon>Lepidoptera</taxon>
        <taxon>Glossata</taxon>
        <taxon>Ditrysia</taxon>
        <taxon>Papilionoidea</taxon>
        <taxon>Papilionidae</taxon>
        <taxon>Parnassiinae</taxon>
        <taxon>Parnassini</taxon>
        <taxon>Parnassius</taxon>
        <taxon>Parnassius</taxon>
    </lineage>
</organism>
<name>A0A8S3WVU4_PARAO</name>
<accession>A0A8S3WVU4</accession>
<evidence type="ECO:0000313" key="2">
    <source>
        <dbReference type="EMBL" id="CAG4984310.1"/>
    </source>
</evidence>
<dbReference type="Proteomes" id="UP000691718">
    <property type="component" value="Unassembled WGS sequence"/>
</dbReference>
<comment type="caution">
    <text evidence="2">The sequence shown here is derived from an EMBL/GenBank/DDBJ whole genome shotgun (WGS) entry which is preliminary data.</text>
</comment>
<dbReference type="AlphaFoldDB" id="A0A8S3WVU4"/>
<sequence length="738" mass="85007">MYFTDKNICFLQLFGFVLPGGGSVIIGYGTSNVIPSGLEGEVFGVNMILRSTIERNHTLKRDPLYQQKLFLQNRVIGNRNLKYIVLGSMDSYEIKNNFETTKPPSSPKTTKYYIHFALPYSFSENNIKIDNISFRPKSATESNEREIMDFSIIDPILTTDKSKINFWSLLHQAGNEAKIKGHPRNNVEVEGDAAPSNLHTTTTPIWETLSSAMPKRIHYKSVKPKNPSLYDLDANFNKVNVSLNTKQNKGILSDTTFVSPDNKSSIYEQWTSSKYAGSVLNYLKKINYRNREPIKVPASIPLVKISDNFQYPTDFKGSKVHTPLKFQRRNFEDKHFDKRDVEDSKIINRIGKNDIQIKKMYCNSSRHTNIIINVTKKFNAQNRFYRDTDSQTSNEYQLRAGIYEPKLHTKSPKINIKLTKHPFHSEGNEKSNILTALPFIKSAEYLMDDSDNVNSNEIKNNDMYARSLSQGNKWHNVQTYNNDFTPRRVNLDTDGSKKNTHISEANKKLHSVRLNYRPEYRKFMTSSKDVTIIEGRALAKEVSNQFNKHESISIRKYNRGFLPKQKNRSKSSDKINEAPETNLKQSFSNGKDDLNKEVTLRNLINERSMVGLKTEQNHQKKLGGDDKAQEIYQFRFDKKGKYGKTRSSLKLNVCKNIELSDNVLYVQPDGTIDRTRIVSPVKDKNIGIEFIMQNYKRCSLQDSSLEKNPYLYIDWNKTPVRLFGGAYPKKTTDLCGFF</sequence>
<dbReference type="OrthoDB" id="8871962at2759"/>
<proteinExistence type="predicted"/>
<dbReference type="EMBL" id="CAJQZP010000774">
    <property type="protein sequence ID" value="CAG4984310.1"/>
    <property type="molecule type" value="Genomic_DNA"/>
</dbReference>
<reference evidence="2" key="1">
    <citation type="submission" date="2021-04" db="EMBL/GenBank/DDBJ databases">
        <authorList>
            <person name="Tunstrom K."/>
        </authorList>
    </citation>
    <scope>NUCLEOTIDE SEQUENCE</scope>
</reference>
<gene>
    <name evidence="2" type="ORF">PAPOLLO_LOCUS10829</name>
</gene>
<protein>
    <submittedName>
        <fullName evidence="2">(apollo) hypothetical protein</fullName>
    </submittedName>
</protein>
<feature type="region of interest" description="Disordered" evidence="1">
    <location>
        <begin position="559"/>
        <end position="591"/>
    </location>
</feature>